<dbReference type="EMBL" id="WHVB01000022">
    <property type="protein sequence ID" value="KAF8471656.1"/>
    <property type="molecule type" value="Genomic_DNA"/>
</dbReference>
<keyword evidence="1" id="KW-0812">Transmembrane</keyword>
<dbReference type="GO" id="GO:0055088">
    <property type="term" value="P:lipid homeostasis"/>
    <property type="evidence" value="ECO:0007669"/>
    <property type="project" value="InterPro"/>
</dbReference>
<reference evidence="3" key="1">
    <citation type="submission" date="2019-10" db="EMBL/GenBank/DDBJ databases">
        <authorList>
            <consortium name="DOE Joint Genome Institute"/>
            <person name="Kuo A."/>
            <person name="Miyauchi S."/>
            <person name="Kiss E."/>
            <person name="Drula E."/>
            <person name="Kohler A."/>
            <person name="Sanchez-Garcia M."/>
            <person name="Andreopoulos B."/>
            <person name="Barry K.W."/>
            <person name="Bonito G."/>
            <person name="Buee M."/>
            <person name="Carver A."/>
            <person name="Chen C."/>
            <person name="Cichocki N."/>
            <person name="Clum A."/>
            <person name="Culley D."/>
            <person name="Crous P.W."/>
            <person name="Fauchery L."/>
            <person name="Girlanda M."/>
            <person name="Hayes R."/>
            <person name="Keri Z."/>
            <person name="LaButti K."/>
            <person name="Lipzen A."/>
            <person name="Lombard V."/>
            <person name="Magnuson J."/>
            <person name="Maillard F."/>
            <person name="Morin E."/>
            <person name="Murat C."/>
            <person name="Nolan M."/>
            <person name="Ohm R."/>
            <person name="Pangilinan J."/>
            <person name="Pereira M."/>
            <person name="Perotto S."/>
            <person name="Peter M."/>
            <person name="Riley R."/>
            <person name="Sitrit Y."/>
            <person name="Stielow B."/>
            <person name="Szollosi G."/>
            <person name="Zifcakova L."/>
            <person name="Stursova M."/>
            <person name="Spatafora J.W."/>
            <person name="Tedersoo L."/>
            <person name="Vaario L.-M."/>
            <person name="Yamada A."/>
            <person name="Yan M."/>
            <person name="Wang P."/>
            <person name="Xu J."/>
            <person name="Bruns T."/>
            <person name="Baldrian P."/>
            <person name="Vilgalys R."/>
            <person name="Henrissat B."/>
            <person name="Grigoriev I.V."/>
            <person name="Hibbett D."/>
            <person name="Nagy L.G."/>
            <person name="Martin F.M."/>
        </authorList>
    </citation>
    <scope>NUCLEOTIDE SEQUENCE</scope>
    <source>
        <strain evidence="3">Prilba</strain>
    </source>
</reference>
<dbReference type="Proteomes" id="UP000759537">
    <property type="component" value="Unassembled WGS sequence"/>
</dbReference>
<dbReference type="PANTHER" id="PTHR38409:SF1">
    <property type="entry name" value="MITOCHONDRIAL ADAPTER PROTEIN MCP1"/>
    <property type="match status" value="1"/>
</dbReference>
<evidence type="ECO:0000259" key="2">
    <source>
        <dbReference type="Pfam" id="PF07950"/>
    </source>
</evidence>
<dbReference type="SUPFAM" id="SSF81343">
    <property type="entry name" value="Fumarate reductase respiratory complex transmembrane subunits"/>
    <property type="match status" value="1"/>
</dbReference>
<dbReference type="GO" id="GO:0016020">
    <property type="term" value="C:membrane"/>
    <property type="evidence" value="ECO:0007669"/>
    <property type="project" value="InterPro"/>
</dbReference>
<dbReference type="PANTHER" id="PTHR38409">
    <property type="entry name" value="MDM10-COMPLEMENTING PROTEIN 1"/>
    <property type="match status" value="1"/>
</dbReference>
<feature type="domain" description="Mitochondrial adapter protein MCP1 transmembrane" evidence="2">
    <location>
        <begin position="118"/>
        <end position="205"/>
    </location>
</feature>
<dbReference type="InterPro" id="IPR034804">
    <property type="entry name" value="SQR/QFR_C/D"/>
</dbReference>
<proteinExistence type="predicted"/>
<dbReference type="Gene3D" id="1.20.1300.10">
    <property type="entry name" value="Fumarate reductase/succinate dehydrogenase, transmembrane subunit"/>
    <property type="match status" value="1"/>
</dbReference>
<evidence type="ECO:0000256" key="1">
    <source>
        <dbReference type="SAM" id="Phobius"/>
    </source>
</evidence>
<protein>
    <recommendedName>
        <fullName evidence="2">Mitochondrial adapter protein MCP1 transmembrane domain-containing protein</fullName>
    </recommendedName>
</protein>
<dbReference type="InterPro" id="IPR039960">
    <property type="entry name" value="MCP1"/>
</dbReference>
<reference evidence="3" key="2">
    <citation type="journal article" date="2020" name="Nat. Commun.">
        <title>Large-scale genome sequencing of mycorrhizal fungi provides insights into the early evolution of symbiotic traits.</title>
        <authorList>
            <person name="Miyauchi S."/>
            <person name="Kiss E."/>
            <person name="Kuo A."/>
            <person name="Drula E."/>
            <person name="Kohler A."/>
            <person name="Sanchez-Garcia M."/>
            <person name="Morin E."/>
            <person name="Andreopoulos B."/>
            <person name="Barry K.W."/>
            <person name="Bonito G."/>
            <person name="Buee M."/>
            <person name="Carver A."/>
            <person name="Chen C."/>
            <person name="Cichocki N."/>
            <person name="Clum A."/>
            <person name="Culley D."/>
            <person name="Crous P.W."/>
            <person name="Fauchery L."/>
            <person name="Girlanda M."/>
            <person name="Hayes R.D."/>
            <person name="Keri Z."/>
            <person name="LaButti K."/>
            <person name="Lipzen A."/>
            <person name="Lombard V."/>
            <person name="Magnuson J."/>
            <person name="Maillard F."/>
            <person name="Murat C."/>
            <person name="Nolan M."/>
            <person name="Ohm R.A."/>
            <person name="Pangilinan J."/>
            <person name="Pereira M.F."/>
            <person name="Perotto S."/>
            <person name="Peter M."/>
            <person name="Pfister S."/>
            <person name="Riley R."/>
            <person name="Sitrit Y."/>
            <person name="Stielow J.B."/>
            <person name="Szollosi G."/>
            <person name="Zifcakova L."/>
            <person name="Stursova M."/>
            <person name="Spatafora J.W."/>
            <person name="Tedersoo L."/>
            <person name="Vaario L.M."/>
            <person name="Yamada A."/>
            <person name="Yan M."/>
            <person name="Wang P."/>
            <person name="Xu J."/>
            <person name="Bruns T."/>
            <person name="Baldrian P."/>
            <person name="Vilgalys R."/>
            <person name="Dunand C."/>
            <person name="Henrissat B."/>
            <person name="Grigoriev I.V."/>
            <person name="Hibbett D."/>
            <person name="Nagy L.G."/>
            <person name="Martin F.M."/>
        </authorList>
    </citation>
    <scope>NUCLEOTIDE SEQUENCE</scope>
    <source>
        <strain evidence="3">Prilba</strain>
    </source>
</reference>
<organism evidence="3 4">
    <name type="scientific">Russula ochroleuca</name>
    <dbReference type="NCBI Taxonomy" id="152965"/>
    <lineage>
        <taxon>Eukaryota</taxon>
        <taxon>Fungi</taxon>
        <taxon>Dikarya</taxon>
        <taxon>Basidiomycota</taxon>
        <taxon>Agaricomycotina</taxon>
        <taxon>Agaricomycetes</taxon>
        <taxon>Russulales</taxon>
        <taxon>Russulaceae</taxon>
        <taxon>Russula</taxon>
    </lineage>
</organism>
<feature type="transmembrane region" description="Helical" evidence="1">
    <location>
        <begin position="75"/>
        <end position="94"/>
    </location>
</feature>
<evidence type="ECO:0000313" key="4">
    <source>
        <dbReference type="Proteomes" id="UP000759537"/>
    </source>
</evidence>
<dbReference type="InterPro" id="IPR012472">
    <property type="entry name" value="MCP1_TM"/>
</dbReference>
<sequence>MASHPADRPAPPSAWRTRTSSVLTALAHGSAPFITTFLFVHLTAPTAANIGGSAGSSRVMMLGREYYQTVFGERYLVFGPLLVHTTSALLKRLFSSPRPPRPLSSALSVTGYASALLFLPIHVIIHRFAPPSSIPPLNPSELDYEYVKTALHGWPVRSTVLYAVLVLGVALHAADGLGVIWSTWAPKVTKLPGRRARRALAGAAMLPVLTGLVVIAREPLYAFSFTVARYRDSLAHSFVYRL</sequence>
<feature type="transmembrane region" description="Helical" evidence="1">
    <location>
        <begin position="106"/>
        <end position="129"/>
    </location>
</feature>
<gene>
    <name evidence="3" type="ORF">DFH94DRAFT_199160</name>
</gene>
<dbReference type="AlphaFoldDB" id="A0A9P5K038"/>
<dbReference type="OrthoDB" id="10259513at2759"/>
<keyword evidence="4" id="KW-1185">Reference proteome</keyword>
<feature type="transmembrane region" description="Helical" evidence="1">
    <location>
        <begin position="160"/>
        <end position="184"/>
    </location>
</feature>
<accession>A0A9P5K038</accession>
<dbReference type="Pfam" id="PF07950">
    <property type="entry name" value="MCP1_TM"/>
    <property type="match status" value="1"/>
</dbReference>
<name>A0A9P5K038_9AGAM</name>
<comment type="caution">
    <text evidence="3">The sequence shown here is derived from an EMBL/GenBank/DDBJ whole genome shotgun (WGS) entry which is preliminary data.</text>
</comment>
<evidence type="ECO:0000313" key="3">
    <source>
        <dbReference type="EMBL" id="KAF8471656.1"/>
    </source>
</evidence>
<feature type="transmembrane region" description="Helical" evidence="1">
    <location>
        <begin position="196"/>
        <end position="216"/>
    </location>
</feature>
<keyword evidence="1" id="KW-1133">Transmembrane helix</keyword>
<keyword evidence="1" id="KW-0472">Membrane</keyword>
<feature type="transmembrane region" description="Helical" evidence="1">
    <location>
        <begin position="21"/>
        <end position="42"/>
    </location>
</feature>